<evidence type="ECO:0000313" key="3">
    <source>
        <dbReference type="Proteomes" id="UP000249204"/>
    </source>
</evidence>
<protein>
    <submittedName>
        <fullName evidence="2">Uncharacterized protein</fullName>
    </submittedName>
</protein>
<comment type="caution">
    <text evidence="2">The sequence shown here is derived from an EMBL/GenBank/DDBJ whole genome shotgun (WGS) entry which is preliminary data.</text>
</comment>
<dbReference type="EMBL" id="QKWW01000055">
    <property type="protein sequence ID" value="PZT54110.1"/>
    <property type="molecule type" value="Genomic_DNA"/>
</dbReference>
<name>A0A2W6P353_9BACL</name>
<sequence length="156" mass="17829">MKGKFKIIIGSIVLSLSLSSSIVSAETINQNESIDNLQINTNEIITTNYESPYWSAYWSASYDIDRFLTLGYVTGETRYRFLVTDGKKGVDYKIHLDKYSAFSDAWYSIESTKIESSGPGEGLSKSWTWSDLDKNERYRVRVEGKAKGKIEVFKYK</sequence>
<dbReference type="RefSeq" id="WP_111271754.1">
    <property type="nucleotide sequence ID" value="NZ_QKWW01000055.1"/>
</dbReference>
<evidence type="ECO:0000256" key="1">
    <source>
        <dbReference type="SAM" id="SignalP"/>
    </source>
</evidence>
<feature type="signal peptide" evidence="1">
    <location>
        <begin position="1"/>
        <end position="25"/>
    </location>
</feature>
<dbReference type="AlphaFoldDB" id="A0A2W6P353"/>
<keyword evidence="1" id="KW-0732">Signal</keyword>
<accession>A0A2W6P353</accession>
<dbReference type="Proteomes" id="UP000249204">
    <property type="component" value="Unassembled WGS sequence"/>
</dbReference>
<proteinExistence type="predicted"/>
<reference evidence="2 3" key="1">
    <citation type="submission" date="2018-06" db="EMBL/GenBank/DDBJ databases">
        <title>Isolation of heavy metals resistant Paenibacillus silvae NC2 from Gold-Copper mine in ZiJin, China.</title>
        <authorList>
            <person name="Xu J."/>
            <person name="Mazhar H.S."/>
            <person name="Rensing C."/>
        </authorList>
    </citation>
    <scope>NUCLEOTIDE SEQUENCE [LARGE SCALE GENOMIC DNA]</scope>
    <source>
        <strain evidence="2 3">NC2</strain>
    </source>
</reference>
<organism evidence="2 3">
    <name type="scientific">Paenibacillus silvae</name>
    <dbReference type="NCBI Taxonomy" id="1325358"/>
    <lineage>
        <taxon>Bacteria</taxon>
        <taxon>Bacillati</taxon>
        <taxon>Bacillota</taxon>
        <taxon>Bacilli</taxon>
        <taxon>Bacillales</taxon>
        <taxon>Paenibacillaceae</taxon>
        <taxon>Paenibacillus</taxon>
    </lineage>
</organism>
<feature type="chain" id="PRO_5016046243" evidence="1">
    <location>
        <begin position="26"/>
        <end position="156"/>
    </location>
</feature>
<gene>
    <name evidence="2" type="ORF">DN757_18950</name>
</gene>
<evidence type="ECO:0000313" key="2">
    <source>
        <dbReference type="EMBL" id="PZT54110.1"/>
    </source>
</evidence>